<evidence type="ECO:0000313" key="1">
    <source>
        <dbReference type="EMBL" id="SEG24029.1"/>
    </source>
</evidence>
<name>A0A1H5YIQ4_9RHOB</name>
<dbReference type="Proteomes" id="UP000236742">
    <property type="component" value="Unassembled WGS sequence"/>
</dbReference>
<dbReference type="RefSeq" id="WP_104009056.1">
    <property type="nucleotide sequence ID" value="NZ_FNVD01000019.1"/>
</dbReference>
<sequence length="355" mass="37996">MSRFIQLHYLTVYPPSNPNRDDQGRPKSAVFGGQPRLRISSQSIKRAARISDVMQQALQGHMGARTQRIGEVIEQALKEAGAEGDAAREAAKQIADVFGKLDAEAEKKGHVRTRQLAFVSPQEQALATELAQKAIAGEPLPANAELKKMILRTADGAADIAMFGRMLADDPDFNREAAVQVSHAITTHRALVEDDFYTAVDDLKTAAEDAGAGFVGDAGFGSGVYYLYACIDRDLLFENLEGDRDLAARAAEALAEALAVSTPSGKRNSFAHQTRAGFIRAERGAQQPRSLAGAFFQPVEGALMAGSVAALQQMAERMDQAYGPCAEACALMDVEQGIGSLAEIKAFVRGAVLDD</sequence>
<evidence type="ECO:0000313" key="2">
    <source>
        <dbReference type="Proteomes" id="UP000236742"/>
    </source>
</evidence>
<accession>A0A1H5YIQ4</accession>
<gene>
    <name evidence="1" type="ORF">SAMN05421751_11923</name>
</gene>
<dbReference type="Pfam" id="PF09344">
    <property type="entry name" value="Cas_CT1975"/>
    <property type="match status" value="1"/>
</dbReference>
<dbReference type="EMBL" id="FNVD01000019">
    <property type="protein sequence ID" value="SEG24029.1"/>
    <property type="molecule type" value="Genomic_DNA"/>
</dbReference>
<keyword evidence="2" id="KW-1185">Reference proteome</keyword>
<organism evidence="1 2">
    <name type="scientific">Jhaorihella thermophila</name>
    <dbReference type="NCBI Taxonomy" id="488547"/>
    <lineage>
        <taxon>Bacteria</taxon>
        <taxon>Pseudomonadati</taxon>
        <taxon>Pseudomonadota</taxon>
        <taxon>Alphaproteobacteria</taxon>
        <taxon>Rhodobacterales</taxon>
        <taxon>Paracoccaceae</taxon>
        <taxon>Jhaorihella</taxon>
    </lineage>
</organism>
<protein>
    <submittedName>
        <fullName evidence="1">CRISPR system Cascade subunit CasC</fullName>
    </submittedName>
</protein>
<proteinExistence type="predicted"/>
<dbReference type="AlphaFoldDB" id="A0A1H5YIQ4"/>
<reference evidence="1 2" key="1">
    <citation type="submission" date="2016-10" db="EMBL/GenBank/DDBJ databases">
        <authorList>
            <person name="de Groot N.N."/>
        </authorList>
    </citation>
    <scope>NUCLEOTIDE SEQUENCE [LARGE SCALE GENOMIC DNA]</scope>
    <source>
        <strain evidence="1 2">DSM 23413</strain>
    </source>
</reference>
<dbReference type="OrthoDB" id="5291250at2"/>
<dbReference type="NCBIfam" id="TIGR01869">
    <property type="entry name" value="casC_Cse4"/>
    <property type="match status" value="1"/>
</dbReference>
<dbReference type="InterPro" id="IPR010148">
    <property type="entry name" value="CRISPR-assoc_prot_CT1975"/>
</dbReference>